<dbReference type="AlphaFoldDB" id="D6U3T8"/>
<dbReference type="Gene3D" id="1.10.260.40">
    <property type="entry name" value="lambda repressor-like DNA-binding domains"/>
    <property type="match status" value="1"/>
</dbReference>
<dbReference type="InterPro" id="IPR001387">
    <property type="entry name" value="Cro/C1-type_HTH"/>
</dbReference>
<dbReference type="PROSITE" id="PS50943">
    <property type="entry name" value="HTH_CROC1"/>
    <property type="match status" value="1"/>
</dbReference>
<comment type="caution">
    <text evidence="2">The sequence shown here is derived from an EMBL/GenBank/DDBJ whole genome shotgun (WGS) entry which is preliminary data.</text>
</comment>
<name>D6U3T8_KTERA</name>
<dbReference type="CDD" id="cd00093">
    <property type="entry name" value="HTH_XRE"/>
    <property type="match status" value="1"/>
</dbReference>
<protein>
    <submittedName>
        <fullName evidence="2">Helix-turn-helix domain protein</fullName>
    </submittedName>
</protein>
<organism evidence="2 3">
    <name type="scientific">Ktedonobacter racemifer DSM 44963</name>
    <dbReference type="NCBI Taxonomy" id="485913"/>
    <lineage>
        <taxon>Bacteria</taxon>
        <taxon>Bacillati</taxon>
        <taxon>Chloroflexota</taxon>
        <taxon>Ktedonobacteria</taxon>
        <taxon>Ktedonobacterales</taxon>
        <taxon>Ktedonobacteraceae</taxon>
        <taxon>Ktedonobacter</taxon>
    </lineage>
</organism>
<dbReference type="EMBL" id="ADVG01000004">
    <property type="protein sequence ID" value="EFH81176.1"/>
    <property type="molecule type" value="Genomic_DNA"/>
</dbReference>
<evidence type="ECO:0000313" key="2">
    <source>
        <dbReference type="EMBL" id="EFH81176.1"/>
    </source>
</evidence>
<dbReference type="InParanoid" id="D6U3T8"/>
<accession>D6U3T8</accession>
<keyword evidence="3" id="KW-1185">Reference proteome</keyword>
<dbReference type="InterPro" id="IPR010982">
    <property type="entry name" value="Lambda_DNA-bd_dom_sf"/>
</dbReference>
<proteinExistence type="predicted"/>
<dbReference type="GO" id="GO:0003677">
    <property type="term" value="F:DNA binding"/>
    <property type="evidence" value="ECO:0007669"/>
    <property type="project" value="InterPro"/>
</dbReference>
<dbReference type="Proteomes" id="UP000004508">
    <property type="component" value="Unassembled WGS sequence"/>
</dbReference>
<dbReference type="RefSeq" id="WP_007918387.1">
    <property type="nucleotide sequence ID" value="NZ_ADVG01000004.1"/>
</dbReference>
<reference evidence="2 3" key="1">
    <citation type="journal article" date="2011" name="Stand. Genomic Sci.">
        <title>Non-contiguous finished genome sequence and contextual data of the filamentous soil bacterium Ktedonobacter racemifer type strain (SOSP1-21).</title>
        <authorList>
            <person name="Chang Y.J."/>
            <person name="Land M."/>
            <person name="Hauser L."/>
            <person name="Chertkov O."/>
            <person name="Del Rio T.G."/>
            <person name="Nolan M."/>
            <person name="Copeland A."/>
            <person name="Tice H."/>
            <person name="Cheng J.F."/>
            <person name="Lucas S."/>
            <person name="Han C."/>
            <person name="Goodwin L."/>
            <person name="Pitluck S."/>
            <person name="Ivanova N."/>
            <person name="Ovchinikova G."/>
            <person name="Pati A."/>
            <person name="Chen A."/>
            <person name="Palaniappan K."/>
            <person name="Mavromatis K."/>
            <person name="Liolios K."/>
            <person name="Brettin T."/>
            <person name="Fiebig A."/>
            <person name="Rohde M."/>
            <person name="Abt B."/>
            <person name="Goker M."/>
            <person name="Detter J.C."/>
            <person name="Woyke T."/>
            <person name="Bristow J."/>
            <person name="Eisen J.A."/>
            <person name="Markowitz V."/>
            <person name="Hugenholtz P."/>
            <person name="Kyrpides N.C."/>
            <person name="Klenk H.P."/>
            <person name="Lapidus A."/>
        </authorList>
    </citation>
    <scope>NUCLEOTIDE SEQUENCE [LARGE SCALE GENOMIC DNA]</scope>
    <source>
        <strain evidence="3">DSM 44963</strain>
    </source>
</reference>
<dbReference type="SUPFAM" id="SSF47413">
    <property type="entry name" value="lambda repressor-like DNA-binding domains"/>
    <property type="match status" value="1"/>
</dbReference>
<evidence type="ECO:0000259" key="1">
    <source>
        <dbReference type="PROSITE" id="PS50943"/>
    </source>
</evidence>
<sequence length="422" mass="47518">MPQKHPLVKAREMCNLTQAQFATKVGLSVKTIWKAEHNQRIGAYSRGKICKYLKLTAEELGFVIPSEPEIEYLAASHKRAEIDSLVEGRERDQKKRQTLQIHTSLLGTAFVSPHMGLLQPDTLPFSEFLPLSADSIQSCWHLMQGENSAVAERVLDHQAPILTRIALKPSPYQKEAAILATQMAILRAILAKHRLHYVARELHCYEAVQFSKLSHDRVLQSAALVCLGHTYLFCPPLRVKKAIETFLEALHVLGQCSSLIRSDIFIALAEIYSLQGEKQQTYTAIGQAKDAYPDHPRSDSSYFYANYPVNLLHQAEAKVFLHLHQPTRALEALQASNTEPLTDRGRCEHFIRRAEAGRQCHDLELFSSSLTEGSLLATALGSSHRLQSALKVYNQAPRDWKENAQVKWLNANILSISERTDI</sequence>
<gene>
    <name evidence="2" type="ORF">Krac_1875</name>
</gene>
<feature type="domain" description="HTH cro/C1-type" evidence="1">
    <location>
        <begin position="7"/>
        <end position="60"/>
    </location>
</feature>
<dbReference type="OrthoDB" id="140831at2"/>
<evidence type="ECO:0000313" key="3">
    <source>
        <dbReference type="Proteomes" id="UP000004508"/>
    </source>
</evidence>